<reference evidence="1 2" key="1">
    <citation type="journal article" date="2014" name="FEMS Microbiol. Ecol.">
        <title>Genomic differentiation among two strains of the PS1 clade isolated from geographically separated marine habitats.</title>
        <authorList>
            <person name="Jimenez-Infante F."/>
            <person name="Ngugi D.K."/>
            <person name="Alam I."/>
            <person name="Rashid M."/>
            <person name="Baalawi W."/>
            <person name="Kamau A.A."/>
            <person name="Bajic V.B."/>
            <person name="Stingl U."/>
        </authorList>
    </citation>
    <scope>NUCLEOTIDE SEQUENCE [LARGE SCALE GENOMIC DNA]</scope>
    <source>
        <strain evidence="1 2">RS24</strain>
    </source>
</reference>
<accession>U2WU15</accession>
<name>U2WU15_9PROT</name>
<dbReference type="EMBL" id="AWXE01000003">
    <property type="protein sequence ID" value="ERL47023.1"/>
    <property type="molecule type" value="Genomic_DNA"/>
</dbReference>
<protein>
    <submittedName>
        <fullName evidence="1">Oxidoreductase protein</fullName>
    </submittedName>
</protein>
<evidence type="ECO:0000313" key="2">
    <source>
        <dbReference type="Proteomes" id="UP000016762"/>
    </source>
</evidence>
<sequence length="114" mass="13069">MLKIFIIIALLFSTPIWANTKALICKSGTIKQNLKLDYENDVAKTATFNGEEFRCRTIEPFFYECLRSSNTDGFKVSLFINRTALTLRYTVASQKKDIKSSVENFNCEVLNLKL</sequence>
<dbReference type="STRING" id="1397666.RS24_00954"/>
<comment type="caution">
    <text evidence="1">The sequence shown here is derived from an EMBL/GenBank/DDBJ whole genome shotgun (WGS) entry which is preliminary data.</text>
</comment>
<dbReference type="Proteomes" id="UP000016762">
    <property type="component" value="Unassembled WGS sequence"/>
</dbReference>
<organism evidence="1 2">
    <name type="scientific">Candidatus Micropelagius thuwalensis</name>
    <dbReference type="NCBI Taxonomy" id="1397666"/>
    <lineage>
        <taxon>Bacteria</taxon>
        <taxon>Pseudomonadati</taxon>
        <taxon>Pseudomonadota</taxon>
        <taxon>Alphaproteobacteria</taxon>
        <taxon>PS1 clade</taxon>
        <taxon>Candidatus Micropelagius</taxon>
    </lineage>
</organism>
<proteinExistence type="predicted"/>
<dbReference type="AlphaFoldDB" id="U2WU15"/>
<gene>
    <name evidence="1" type="ORF">RS24_00954</name>
</gene>
<evidence type="ECO:0000313" key="1">
    <source>
        <dbReference type="EMBL" id="ERL47023.1"/>
    </source>
</evidence>
<keyword evidence="2" id="KW-1185">Reference proteome</keyword>